<protein>
    <submittedName>
        <fullName evidence="1">Uncharacterized protein</fullName>
    </submittedName>
</protein>
<evidence type="ECO:0000313" key="1">
    <source>
        <dbReference type="EMBL" id="KAG2634227.1"/>
    </source>
</evidence>
<organism evidence="1 2">
    <name type="scientific">Panicum virgatum</name>
    <name type="common">Blackwell switchgrass</name>
    <dbReference type="NCBI Taxonomy" id="38727"/>
    <lineage>
        <taxon>Eukaryota</taxon>
        <taxon>Viridiplantae</taxon>
        <taxon>Streptophyta</taxon>
        <taxon>Embryophyta</taxon>
        <taxon>Tracheophyta</taxon>
        <taxon>Spermatophyta</taxon>
        <taxon>Magnoliopsida</taxon>
        <taxon>Liliopsida</taxon>
        <taxon>Poales</taxon>
        <taxon>Poaceae</taxon>
        <taxon>PACMAD clade</taxon>
        <taxon>Panicoideae</taxon>
        <taxon>Panicodae</taxon>
        <taxon>Paniceae</taxon>
        <taxon>Panicinae</taxon>
        <taxon>Panicum</taxon>
        <taxon>Panicum sect. Hiantes</taxon>
    </lineage>
</organism>
<evidence type="ECO:0000313" key="2">
    <source>
        <dbReference type="Proteomes" id="UP000823388"/>
    </source>
</evidence>
<reference evidence="1" key="1">
    <citation type="submission" date="2020-05" db="EMBL/GenBank/DDBJ databases">
        <title>WGS assembly of Panicum virgatum.</title>
        <authorList>
            <person name="Lovell J.T."/>
            <person name="Jenkins J."/>
            <person name="Shu S."/>
            <person name="Juenger T.E."/>
            <person name="Schmutz J."/>
        </authorList>
    </citation>
    <scope>NUCLEOTIDE SEQUENCE</scope>
    <source>
        <strain evidence="1">AP13</strain>
    </source>
</reference>
<comment type="caution">
    <text evidence="1">The sequence shown here is derived from an EMBL/GenBank/DDBJ whole genome shotgun (WGS) entry which is preliminary data.</text>
</comment>
<dbReference type="EMBL" id="CM029040">
    <property type="protein sequence ID" value="KAG2634227.1"/>
    <property type="molecule type" value="Genomic_DNA"/>
</dbReference>
<dbReference type="AlphaFoldDB" id="A0A8T0VIE4"/>
<accession>A0A8T0VIE4</accession>
<proteinExistence type="predicted"/>
<sequence>MDRSLYFLHPFHPDPFCFLPMASAPAAGNKVVLFDDGCGEVVRSNGDGARADGNEVVRSDGGGEIARADGNLVVLSDDDGEVVRSDGKEVVLTDDGGENVRSNGNEVLSDNGSEIVRSDGCSDGNKVVLSDEDKQAAEALVHLSSLPLEVYMSSFCKYEAFRIMGPLLIPSYFGAHTSDVREAAFAMDAIRRGATMKDDLDVLANENVEDAIHVSRMLGFHF</sequence>
<keyword evidence="2" id="KW-1185">Reference proteome</keyword>
<name>A0A8T0VIE4_PANVG</name>
<gene>
    <name evidence="1" type="ORF">PVAP13_2NG155509</name>
</gene>
<dbReference type="Proteomes" id="UP000823388">
    <property type="component" value="Chromosome 2N"/>
</dbReference>